<evidence type="ECO:0000256" key="4">
    <source>
        <dbReference type="ARBA" id="ARBA00022759"/>
    </source>
</evidence>
<dbReference type="PROSITE" id="PS50158">
    <property type="entry name" value="ZF_CCHC"/>
    <property type="match status" value="1"/>
</dbReference>
<keyword evidence="6" id="KW-0694">RNA-binding</keyword>
<dbReference type="InterPro" id="IPR043128">
    <property type="entry name" value="Rev_trsase/Diguanyl_cyclase"/>
</dbReference>
<dbReference type="InterPro" id="IPR043502">
    <property type="entry name" value="DNA/RNA_pol_sf"/>
</dbReference>
<dbReference type="Gene3D" id="3.10.10.10">
    <property type="entry name" value="HIV Type 1 Reverse Transcriptase, subunit A, domain 1"/>
    <property type="match status" value="1"/>
</dbReference>
<dbReference type="PANTHER" id="PTHR37984">
    <property type="entry name" value="PROTEIN CBG26694"/>
    <property type="match status" value="1"/>
</dbReference>
<feature type="compositionally biased region" description="Pro residues" evidence="11">
    <location>
        <begin position="515"/>
        <end position="527"/>
    </location>
</feature>
<dbReference type="InterPro" id="IPR050951">
    <property type="entry name" value="Retrovirus_Pol_polyprotein"/>
</dbReference>
<protein>
    <submittedName>
        <fullName evidence="13">Putative reverse transcriptase domain-containing protein</fullName>
    </submittedName>
</protein>
<feature type="region of interest" description="Disordered" evidence="11">
    <location>
        <begin position="490"/>
        <end position="625"/>
    </location>
</feature>
<dbReference type="Pfam" id="PF00078">
    <property type="entry name" value="RVT_1"/>
    <property type="match status" value="1"/>
</dbReference>
<dbReference type="GO" id="GO:0004190">
    <property type="term" value="F:aspartic-type endopeptidase activity"/>
    <property type="evidence" value="ECO:0007669"/>
    <property type="project" value="InterPro"/>
</dbReference>
<dbReference type="Pfam" id="PF17921">
    <property type="entry name" value="Integrase_H2C2"/>
    <property type="match status" value="1"/>
</dbReference>
<dbReference type="GO" id="GO:0004519">
    <property type="term" value="F:endonuclease activity"/>
    <property type="evidence" value="ECO:0007669"/>
    <property type="project" value="UniProtKB-KW"/>
</dbReference>
<dbReference type="GO" id="GO:0015074">
    <property type="term" value="P:DNA integration"/>
    <property type="evidence" value="ECO:0007669"/>
    <property type="project" value="UniProtKB-KW"/>
</dbReference>
<feature type="region of interest" description="Disordered" evidence="11">
    <location>
        <begin position="1"/>
        <end position="21"/>
    </location>
</feature>
<evidence type="ECO:0000256" key="11">
    <source>
        <dbReference type="SAM" id="MobiDB-lite"/>
    </source>
</evidence>
<feature type="compositionally biased region" description="Low complexity" evidence="11">
    <location>
        <begin position="546"/>
        <end position="559"/>
    </location>
</feature>
<dbReference type="FunFam" id="3.30.70.270:FF:000020">
    <property type="entry name" value="Transposon Tf2-6 polyprotein-like Protein"/>
    <property type="match status" value="1"/>
</dbReference>
<dbReference type="InterPro" id="IPR012337">
    <property type="entry name" value="RNaseH-like_sf"/>
</dbReference>
<dbReference type="GO" id="GO:0003723">
    <property type="term" value="F:RNA binding"/>
    <property type="evidence" value="ECO:0007669"/>
    <property type="project" value="UniProtKB-KW"/>
</dbReference>
<dbReference type="InterPro" id="IPR025724">
    <property type="entry name" value="GAG-pre-integrase_dom"/>
</dbReference>
<keyword evidence="5" id="KW-0460">Magnesium</keyword>
<dbReference type="CDD" id="cd01647">
    <property type="entry name" value="RT_LTR"/>
    <property type="match status" value="1"/>
</dbReference>
<keyword evidence="7" id="KW-0229">DNA integration</keyword>
<keyword evidence="8 13" id="KW-0695">RNA-directed DNA polymerase</keyword>
<name>A0A6L2NM08_TANCI</name>
<dbReference type="InterPro" id="IPR001969">
    <property type="entry name" value="Aspartic_peptidase_AS"/>
</dbReference>
<dbReference type="InterPro" id="IPR036397">
    <property type="entry name" value="RNaseH_sf"/>
</dbReference>
<keyword evidence="10" id="KW-0863">Zinc-finger</keyword>
<dbReference type="EMBL" id="BKCJ010009518">
    <property type="protein sequence ID" value="GEU87331.1"/>
    <property type="molecule type" value="Genomic_DNA"/>
</dbReference>
<dbReference type="PROSITE" id="PS00141">
    <property type="entry name" value="ASP_PROTEASE"/>
    <property type="match status" value="1"/>
</dbReference>
<dbReference type="Pfam" id="PF08284">
    <property type="entry name" value="RVP_2"/>
    <property type="match status" value="2"/>
</dbReference>
<dbReference type="InterPro" id="IPR041588">
    <property type="entry name" value="Integrase_H2C2"/>
</dbReference>
<dbReference type="Gene3D" id="3.30.420.10">
    <property type="entry name" value="Ribonuclease H-like superfamily/Ribonuclease H"/>
    <property type="match status" value="1"/>
</dbReference>
<keyword evidence="10" id="KW-0479">Metal-binding</keyword>
<evidence type="ECO:0000256" key="9">
    <source>
        <dbReference type="ARBA" id="ARBA00023268"/>
    </source>
</evidence>
<evidence type="ECO:0000256" key="8">
    <source>
        <dbReference type="ARBA" id="ARBA00022918"/>
    </source>
</evidence>
<keyword evidence="1" id="KW-0808">Transferase</keyword>
<dbReference type="GO" id="GO:0003964">
    <property type="term" value="F:RNA-directed DNA polymerase activity"/>
    <property type="evidence" value="ECO:0007669"/>
    <property type="project" value="UniProtKB-KW"/>
</dbReference>
<dbReference type="InterPro" id="IPR001878">
    <property type="entry name" value="Znf_CCHC"/>
</dbReference>
<dbReference type="Gene3D" id="1.10.340.70">
    <property type="match status" value="1"/>
</dbReference>
<evidence type="ECO:0000256" key="7">
    <source>
        <dbReference type="ARBA" id="ARBA00022908"/>
    </source>
</evidence>
<proteinExistence type="predicted"/>
<dbReference type="Pfam" id="PF17919">
    <property type="entry name" value="RT_RNaseH_2"/>
    <property type="match status" value="1"/>
</dbReference>
<keyword evidence="2" id="KW-0548">Nucleotidyltransferase</keyword>
<evidence type="ECO:0000256" key="5">
    <source>
        <dbReference type="ARBA" id="ARBA00022842"/>
    </source>
</evidence>
<dbReference type="PANTHER" id="PTHR37984:SF5">
    <property type="entry name" value="PROTEIN NYNRIN-LIKE"/>
    <property type="match status" value="1"/>
</dbReference>
<gene>
    <name evidence="13" type="ORF">Tci_059309</name>
</gene>
<dbReference type="InterPro" id="IPR041577">
    <property type="entry name" value="RT_RNaseH_2"/>
</dbReference>
<evidence type="ECO:0000313" key="13">
    <source>
        <dbReference type="EMBL" id="GEU87331.1"/>
    </source>
</evidence>
<feature type="compositionally biased region" description="Acidic residues" evidence="11">
    <location>
        <begin position="562"/>
        <end position="575"/>
    </location>
</feature>
<feature type="region of interest" description="Disordered" evidence="11">
    <location>
        <begin position="959"/>
        <end position="980"/>
    </location>
</feature>
<keyword evidence="3" id="KW-0540">Nuclease</keyword>
<dbReference type="SUPFAM" id="SSF56672">
    <property type="entry name" value="DNA/RNA polymerases"/>
    <property type="match status" value="1"/>
</dbReference>
<sequence>MANLSEDIQCAGSDTRPPMLDRTDFASWQQRIRLYCRGKENGVNILKSIDEGPFQMGTLRETLTEGTEGALHLGPERPRVYSDLTSEEKDMYNADIRATNILLQGLPKDIYSLINHYTDAKDIWDNVKMLLEGSELTKEDHESRLMTMFRMQLNSKFINNMLPEWGRFVTAVKLNRGLRDSNYDQLYAYLKQQEVYANDNKMMLDRFTQHAVNPLALMSNVLNQQHYPPSATTSPSIYVQPHLADTTQLDLRLSPTDNLIENLTNTLALLTQSYKTYLPQTNNQLQTSSNPRNQAIIQDGKVQLVMGELRTELGMLIQVKQGRLIATTAMENGVTLDEEQLLFITGGQNNVVNDNVDEQPIQDLALNMDNMFQADDCDAFDSDVDEAPTAQTIFMANLSSVDPVYDVAGPSYDPDVLSEVHDHDHYQDAICEHHEVHEMHDDVQLTYVVDSHTGYTSDSNMIPYDEDSAETGPPRVNVYGYDGLPIKPVAPPSPHYVPGLEHPSSPDYVPDPEHPPSPVEIPYVPEPEYPEYLGPSDDEAPLEDQPLPADASPIAASPDYVADSDPEEDPEDDQADYPADGGDGDDKPSDDDDDDDTDDEDPKEDPFEDEEDDEEEEEHLALTDPSVVPIVDLILPARDVEALEALEAYEPTHAPGSPIIILLSQTRLRRAQKTVRPEPPMLASMKACIARHSTLPSPPLLVPSLPLPLPSPLTTSPTDTGAPLGYRAVGIMMRALLLSTSRGTDIPEADMPPQKRACLTTPTLGFKIGESSAAGAARQPGPTESDLRRCRFEQAGYGITNTWDKIVDTLIEIAPTTLEGVNKRVTELDTTVRQRMDRETMYARKAWTFSEDWSSAIAAHVRTLETQVATLIAQALSLQTQLTTTLGRIEILEARDSKRQEGPAEAGTFVYLLAIIKMAPKKRTTRATPATTTTPTTTIINAQLQALIDGGVAAALAERNADRSRNGDNSNDSGTGGRRQMTTLRECTYTDFLKCQPMNFQGTEGVVGLTRWLEKMEFFFQISNCTVACQVALKSMIIEKCYSRGEIQKLESEYWNLKVKGIDLLNYNHRFQELALMSDRMFLEESAKVERYIGGLPDMIHGSVKATKPQSMQKAIKFATKMMDKKMLTHAERQVEHKKKFNDTSRNTQHQQQSFKRNYIARAYTARPGDKKPYGGTKPLCPKCNYLRWALCTKVHQLAQGANARGVTCFECGVQGHYKSNCLKLKNGNQRNRARNGNVVARAYAVGTAKTNPNSNVVTGTFLLNNCYALILFDTGADRSFVSTAFSSLIHIILTTLDHGYDVELADDMGSFDVIIGMDWLVKYHAVIVCDEKLVHVPFSDKILIFHGDGSNNGPESQLDIISCTKTKRYLLKACSIFFAHVTTKEAEDKSKEKRQEDVPIIQDFLEVFPEDLLGIPPTRQVEFQIDLVPGTAPVARAPYRLGSSKMKEFLDQLKELADKGFIRPTDGEEPLSAFRIDDLFDQLQGSSVYSKIDLRSGYHQLRIREEDILKTTFKTRYGHYEFQVMLFGLTIAPVVFMDLMNRGIYVDPAKIESIKDWISPKTATEIRQYLGLAGYYRRFIEGFSKIARSMTKLIQKKVKFDWGDKQEAVFQIIKQKLCSAPILALPKGSEDFVVYCDASIKGKANVMADALSRKERIKPLRVRALIMTIGLDLPRQILEAQTEAVKPENLKSEDVGGSDKMYQDMKLLYWWPNMKADITTYVSKCLTCLKVKVKHQKPSGLLVQPEIPQWKWDNITMDFVTKLPKTQSGNDTIWVVVDQLTKFAHFLRMKETDPMDKLARLYPKEVVTRHGILVSVICDHDPRVHSTFHVSNLKKCLSDEPLAISLDEVHTDDKLRFVEEPVKVMDREVKRLKKSPIPIIKVRWNSKRDPEFTWEREDQFRKKALDFQITQLTEKVLVLQEQNELFRFENIKVKQHYKELYDSIKITRAKHIDQTTVLLTKNENLKIQINAKLKCITIDYVTPKVLAHGMYAIDVEPIPPRLRNNREVHLDYLKHLKESVATLYEIIEEPKVERPLDRSLASACLYTKHSQELLEYSNNNLVIQGSRSNLLGTTHFGAIMKYGDYMISDSVISRVYYVEGIGHNLLSVGQFYDSVMEVAFRKHSCYVRDTDGVELIKGSCGSNLYTISVEDMMKSSSTCLLSKASKTKSWLWHHRLNHLNFGTINDLARKDLVRGLPRLKFEKIISVPRVN</sequence>
<dbReference type="SUPFAM" id="SSF53098">
    <property type="entry name" value="Ribonuclease H-like"/>
    <property type="match status" value="1"/>
</dbReference>
<keyword evidence="4" id="KW-0255">Endonuclease</keyword>
<keyword evidence="10" id="KW-0862">Zinc</keyword>
<evidence type="ECO:0000256" key="2">
    <source>
        <dbReference type="ARBA" id="ARBA00022695"/>
    </source>
</evidence>
<keyword evidence="9" id="KW-0511">Multifunctional enzyme</keyword>
<organism evidence="13">
    <name type="scientific">Tanacetum cinerariifolium</name>
    <name type="common">Dalmatian daisy</name>
    <name type="synonym">Chrysanthemum cinerariifolium</name>
    <dbReference type="NCBI Taxonomy" id="118510"/>
    <lineage>
        <taxon>Eukaryota</taxon>
        <taxon>Viridiplantae</taxon>
        <taxon>Streptophyta</taxon>
        <taxon>Embryophyta</taxon>
        <taxon>Tracheophyta</taxon>
        <taxon>Spermatophyta</taxon>
        <taxon>Magnoliopsida</taxon>
        <taxon>eudicotyledons</taxon>
        <taxon>Gunneridae</taxon>
        <taxon>Pentapetalae</taxon>
        <taxon>asterids</taxon>
        <taxon>campanulids</taxon>
        <taxon>Asterales</taxon>
        <taxon>Asteraceae</taxon>
        <taxon>Asteroideae</taxon>
        <taxon>Anthemideae</taxon>
        <taxon>Anthemidinae</taxon>
        <taxon>Tanacetum</taxon>
    </lineage>
</organism>
<feature type="domain" description="CCHC-type" evidence="12">
    <location>
        <begin position="1209"/>
        <end position="1222"/>
    </location>
</feature>
<reference evidence="13" key="1">
    <citation type="journal article" date="2019" name="Sci. Rep.">
        <title>Draft genome of Tanacetum cinerariifolium, the natural source of mosquito coil.</title>
        <authorList>
            <person name="Yamashiro T."/>
            <person name="Shiraishi A."/>
            <person name="Satake H."/>
            <person name="Nakayama K."/>
        </authorList>
    </citation>
    <scope>NUCLEOTIDE SEQUENCE</scope>
</reference>
<evidence type="ECO:0000256" key="1">
    <source>
        <dbReference type="ARBA" id="ARBA00022679"/>
    </source>
</evidence>
<keyword evidence="4" id="KW-0378">Hydrolase</keyword>
<dbReference type="Gene3D" id="3.30.70.270">
    <property type="match status" value="2"/>
</dbReference>
<evidence type="ECO:0000256" key="10">
    <source>
        <dbReference type="PROSITE-ProRule" id="PRU00047"/>
    </source>
</evidence>
<dbReference type="GO" id="GO:0006508">
    <property type="term" value="P:proteolysis"/>
    <property type="evidence" value="ECO:0007669"/>
    <property type="project" value="InterPro"/>
</dbReference>
<dbReference type="InterPro" id="IPR000477">
    <property type="entry name" value="RT_dom"/>
</dbReference>
<dbReference type="SUPFAM" id="SSF50630">
    <property type="entry name" value="Acid proteases"/>
    <property type="match status" value="1"/>
</dbReference>
<evidence type="ECO:0000256" key="3">
    <source>
        <dbReference type="ARBA" id="ARBA00022722"/>
    </source>
</evidence>
<dbReference type="InterPro" id="IPR021109">
    <property type="entry name" value="Peptidase_aspartic_dom_sf"/>
</dbReference>
<evidence type="ECO:0000259" key="12">
    <source>
        <dbReference type="PROSITE" id="PS50158"/>
    </source>
</evidence>
<feature type="region of interest" description="Disordered" evidence="11">
    <location>
        <begin position="456"/>
        <end position="476"/>
    </location>
</feature>
<dbReference type="GO" id="GO:0008270">
    <property type="term" value="F:zinc ion binding"/>
    <property type="evidence" value="ECO:0007669"/>
    <property type="project" value="UniProtKB-KW"/>
</dbReference>
<evidence type="ECO:0000256" key="6">
    <source>
        <dbReference type="ARBA" id="ARBA00022884"/>
    </source>
</evidence>
<dbReference type="Pfam" id="PF13976">
    <property type="entry name" value="gag_pre-integrs"/>
    <property type="match status" value="1"/>
</dbReference>
<feature type="compositionally biased region" description="Acidic residues" evidence="11">
    <location>
        <begin position="588"/>
        <end position="618"/>
    </location>
</feature>
<accession>A0A6L2NM08</accession>
<comment type="caution">
    <text evidence="13">The sequence shown here is derived from an EMBL/GenBank/DDBJ whole genome shotgun (WGS) entry which is preliminary data.</text>
</comment>